<protein>
    <recommendedName>
        <fullName evidence="3">RING-type domain-containing protein</fullName>
    </recommendedName>
</protein>
<feature type="region of interest" description="Disordered" evidence="2">
    <location>
        <begin position="779"/>
        <end position="800"/>
    </location>
</feature>
<dbReference type="Gene3D" id="3.30.40.10">
    <property type="entry name" value="Zinc/RING finger domain, C3HC4 (zinc finger)"/>
    <property type="match status" value="1"/>
</dbReference>
<accession>A0A640KD59</accession>
<dbReference type="InterPro" id="IPR013083">
    <property type="entry name" value="Znf_RING/FYVE/PHD"/>
</dbReference>
<organism evidence="4 5">
    <name type="scientific">Leishmania tarentolae</name>
    <name type="common">Sauroleishmania tarentolae</name>
    <dbReference type="NCBI Taxonomy" id="5689"/>
    <lineage>
        <taxon>Eukaryota</taxon>
        <taxon>Discoba</taxon>
        <taxon>Euglenozoa</taxon>
        <taxon>Kinetoplastea</taxon>
        <taxon>Metakinetoplastina</taxon>
        <taxon>Trypanosomatida</taxon>
        <taxon>Trypanosomatidae</taxon>
        <taxon>Leishmaniinae</taxon>
        <taxon>Leishmania</taxon>
        <taxon>lizard Leishmania</taxon>
    </lineage>
</organism>
<dbReference type="InterPro" id="IPR001841">
    <property type="entry name" value="Znf_RING"/>
</dbReference>
<dbReference type="InterPro" id="IPR002110">
    <property type="entry name" value="Ankyrin_rpt"/>
</dbReference>
<dbReference type="Proteomes" id="UP000419144">
    <property type="component" value="Unassembled WGS sequence"/>
</dbReference>
<keyword evidence="1" id="KW-0862">Zinc</keyword>
<dbReference type="OrthoDB" id="1711136at2759"/>
<name>A0A640KD59_LEITA</name>
<proteinExistence type="predicted"/>
<keyword evidence="1" id="KW-0863">Zinc-finger</keyword>
<comment type="caution">
    <text evidence="4">The sequence shown here is derived from an EMBL/GenBank/DDBJ whole genome shotgun (WGS) entry which is preliminary data.</text>
</comment>
<sequence length="899" mass="95281">MEFRWAADGKTEELRQWLREHPERVNIPAKDSNMTLLYTCISNSNRTDLASLQAGFSSYFSMVRMLCEEYKADVLAPNGGTCNTALHLAASTGATRILRYLVEVLRTPVDCINAFGERPVQMAQRHGQAECTGILAAAAATVASTQSTPPAGARSTPLPVAAGAEQHNAVAGIPGGGSRRFQKVTVSDSDDDGGPSRDNDAPAPAAAAAAALRSSGSGCRRPTDDTGSLSLVTQAIQHGDSSNNGSAPFALLHGRSVSAVASEAHSPLHRRGPNEASSDKAPDIMGAPSMCPPFVSAAFSTPSPPVRPRSEYDISHIRIFANPDLQGFRTAYGDGFKYIRCSDHYEIRGILPYTYRGTVYYTPVLISVYAPTVTAGSSENPTNGGPAEGSSAGGGSVKDKWSPFMGSAGTHTLQATPLASHTMAKTHVYCRYRVCLNMRNLNGFAISRRAEYIDPISGAIIPAPGDDKYQTLTAYIRNVVVRNFEAVPPLIVPTSSYAFPERPNLSQLGSDDGTDVYHHHHSHNSPAFMKNALPKRSAAHIRCATILRELSRFGDGLAQYCPSKHRIVAFVPLFSERKTAVLAVPQKRPCVPAHGQGLQPVVAHAAAAAAATAVQEEGGSSVTGGKAGVTQQVAVEAVAELQVRVLLQFSPTRIGGAAGGSDVSKDGGACVYAQPPRIYLVDAATSPLTRLLDGETSASAGATVAPPSSPSPSSLTAQCFACIIKDRETGEVFQEFLGLSHESWRVSGSVYDILVELQRALRGVLESFAMSYTGRKAASPAARQELQSSGSTHHVDGAPRSAPVVPSPLESFFMPPMAQIQPTMNDASRRLISAAPRSSVGHCLYCAQPLPPSRALLKPCGHDGLCGVCVQRLQSHCREEVFSCPVCRGAVSNVLEIFL</sequence>
<dbReference type="AlphaFoldDB" id="A0A640KD59"/>
<feature type="region of interest" description="Disordered" evidence="2">
    <location>
        <begin position="376"/>
        <end position="396"/>
    </location>
</feature>
<evidence type="ECO:0000259" key="3">
    <source>
        <dbReference type="PROSITE" id="PS50089"/>
    </source>
</evidence>
<dbReference type="Pfam" id="PF00023">
    <property type="entry name" value="Ank"/>
    <property type="match status" value="1"/>
</dbReference>
<evidence type="ECO:0000256" key="1">
    <source>
        <dbReference type="PROSITE-ProRule" id="PRU00175"/>
    </source>
</evidence>
<dbReference type="GO" id="GO:0008270">
    <property type="term" value="F:zinc ion binding"/>
    <property type="evidence" value="ECO:0007669"/>
    <property type="project" value="UniProtKB-KW"/>
</dbReference>
<dbReference type="FunFam" id="3.30.40.10:FF:001138">
    <property type="entry name" value="Ankyrin_repeats_(Many_copies)/Ankyrin_repeats_(3_ copies)/Zinc_finger_-_C3HC4_type_(RING_finger )_containing_protein_-_putativ"/>
    <property type="match status" value="1"/>
</dbReference>
<reference evidence="4" key="1">
    <citation type="submission" date="2019-11" db="EMBL/GenBank/DDBJ databases">
        <title>Leishmania tarentolae CDS.</title>
        <authorList>
            <person name="Goto Y."/>
            <person name="Yamagishi J."/>
        </authorList>
    </citation>
    <scope>NUCLEOTIDE SEQUENCE [LARGE SCALE GENOMIC DNA]</scope>
    <source>
        <strain evidence="4">Parrot Tar II</strain>
    </source>
</reference>
<feature type="compositionally biased region" description="Low complexity" evidence="2">
    <location>
        <begin position="201"/>
        <end position="211"/>
    </location>
</feature>
<dbReference type="InterPro" id="IPR036770">
    <property type="entry name" value="Ankyrin_rpt-contain_sf"/>
</dbReference>
<evidence type="ECO:0000313" key="4">
    <source>
        <dbReference type="EMBL" id="GET85449.1"/>
    </source>
</evidence>
<keyword evidence="1" id="KW-0479">Metal-binding</keyword>
<dbReference type="SUPFAM" id="SSF48403">
    <property type="entry name" value="Ankyrin repeat"/>
    <property type="match status" value="1"/>
</dbReference>
<dbReference type="EMBL" id="BLBS01000002">
    <property type="protein sequence ID" value="GET85449.1"/>
    <property type="molecule type" value="Genomic_DNA"/>
</dbReference>
<evidence type="ECO:0000256" key="2">
    <source>
        <dbReference type="SAM" id="MobiDB-lite"/>
    </source>
</evidence>
<evidence type="ECO:0000313" key="5">
    <source>
        <dbReference type="Proteomes" id="UP000419144"/>
    </source>
</evidence>
<dbReference type="Gene3D" id="1.25.40.20">
    <property type="entry name" value="Ankyrin repeat-containing domain"/>
    <property type="match status" value="1"/>
</dbReference>
<dbReference type="PROSITE" id="PS50089">
    <property type="entry name" value="ZF_RING_2"/>
    <property type="match status" value="1"/>
</dbReference>
<gene>
    <name evidence="4" type="ORF">LtaPh_0201100</name>
</gene>
<feature type="region of interest" description="Disordered" evidence="2">
    <location>
        <begin position="169"/>
        <end position="226"/>
    </location>
</feature>
<keyword evidence="5" id="KW-1185">Reference proteome</keyword>
<feature type="domain" description="RING-type" evidence="3">
    <location>
        <begin position="843"/>
        <end position="888"/>
    </location>
</feature>
<dbReference type="VEuPathDB" id="TriTrypDB:LtaPh_0201100"/>